<gene>
    <name evidence="2" type="ORF">BO71DRAFT_146063</name>
</gene>
<feature type="region of interest" description="Disordered" evidence="1">
    <location>
        <begin position="1"/>
        <end position="23"/>
    </location>
</feature>
<dbReference type="EMBL" id="KZ825828">
    <property type="protein sequence ID" value="PYH97171.1"/>
    <property type="molecule type" value="Genomic_DNA"/>
</dbReference>
<protein>
    <submittedName>
        <fullName evidence="2">Uncharacterized protein</fullName>
    </submittedName>
</protein>
<evidence type="ECO:0000256" key="1">
    <source>
        <dbReference type="SAM" id="MobiDB-lite"/>
    </source>
</evidence>
<feature type="compositionally biased region" description="Basic and acidic residues" evidence="1">
    <location>
        <begin position="14"/>
        <end position="23"/>
    </location>
</feature>
<evidence type="ECO:0000313" key="2">
    <source>
        <dbReference type="EMBL" id="PYH97171.1"/>
    </source>
</evidence>
<evidence type="ECO:0000313" key="3">
    <source>
        <dbReference type="Proteomes" id="UP000247810"/>
    </source>
</evidence>
<organism evidence="2 3">
    <name type="scientific">Aspergillus ellipticus CBS 707.79</name>
    <dbReference type="NCBI Taxonomy" id="1448320"/>
    <lineage>
        <taxon>Eukaryota</taxon>
        <taxon>Fungi</taxon>
        <taxon>Dikarya</taxon>
        <taxon>Ascomycota</taxon>
        <taxon>Pezizomycotina</taxon>
        <taxon>Eurotiomycetes</taxon>
        <taxon>Eurotiomycetidae</taxon>
        <taxon>Eurotiales</taxon>
        <taxon>Aspergillaceae</taxon>
        <taxon>Aspergillus</taxon>
        <taxon>Aspergillus subgen. Circumdati</taxon>
    </lineage>
</organism>
<keyword evidence="3" id="KW-1185">Reference proteome</keyword>
<sequence length="156" mass="18344">MSVSSSQVHMGESTTKEPRDTLHSSDLYHRMDRAFSDRVSCGCSREFLPIMIPYSGESNFGRSRRVTASQKTSFLVVGVELALFDRNERNEEHVDSWPVRTLRRSREWRRRGWVVERKQVGRRRCRCSCQSCIPEQWHTYVVHRLCQCCCCQCHRG</sequence>
<reference evidence="2 3" key="1">
    <citation type="submission" date="2018-02" db="EMBL/GenBank/DDBJ databases">
        <title>The genomes of Aspergillus section Nigri reveals drivers in fungal speciation.</title>
        <authorList>
            <consortium name="DOE Joint Genome Institute"/>
            <person name="Vesth T.C."/>
            <person name="Nybo J."/>
            <person name="Theobald S."/>
            <person name="Brandl J."/>
            <person name="Frisvad J.C."/>
            <person name="Nielsen K.F."/>
            <person name="Lyhne E.K."/>
            <person name="Kogle M.E."/>
            <person name="Kuo A."/>
            <person name="Riley R."/>
            <person name="Clum A."/>
            <person name="Nolan M."/>
            <person name="Lipzen A."/>
            <person name="Salamov A."/>
            <person name="Henrissat B."/>
            <person name="Wiebenga A."/>
            <person name="De vries R.P."/>
            <person name="Grigoriev I.V."/>
            <person name="Mortensen U.H."/>
            <person name="Andersen M.R."/>
            <person name="Baker S.E."/>
        </authorList>
    </citation>
    <scope>NUCLEOTIDE SEQUENCE [LARGE SCALE GENOMIC DNA]</scope>
    <source>
        <strain evidence="2 3">CBS 707.79</strain>
    </source>
</reference>
<dbReference type="AlphaFoldDB" id="A0A319DI44"/>
<accession>A0A319DI44</accession>
<name>A0A319DI44_9EURO</name>
<dbReference type="VEuPathDB" id="FungiDB:BO71DRAFT_146063"/>
<dbReference type="Proteomes" id="UP000247810">
    <property type="component" value="Unassembled WGS sequence"/>
</dbReference>
<proteinExistence type="predicted"/>